<evidence type="ECO:0000313" key="2">
    <source>
        <dbReference type="Proteomes" id="UP000254919"/>
    </source>
</evidence>
<name>A0A379PNI6_9PROT</name>
<protein>
    <submittedName>
        <fullName evidence="1">Cyclase</fullName>
    </submittedName>
</protein>
<dbReference type="Gene3D" id="3.50.30.50">
    <property type="entry name" value="Putative cyclase"/>
    <property type="match status" value="1"/>
</dbReference>
<sequence>MQRWKNRPDGSNWGRFGDDDQLGTLNFIGPEQRLAAAQEIREGLSFCLSLPLDIPGTVNIHPRRKPPRLQPTFLGDTPYINYPLDNVDAGLQDVLSDDQVLLSTQYSTQWDSLAHVGALFDADGDSVAEPVYYNGFRAGKDVEGDTADGVHGSYARKLSVAPMAQTCVQGRGVLLDLVRALGMGRSVVTLEMLQNVMTAQKVTLREGDILTLRTGYAEALWDMQANPDPARLDQTGATLDGTDEALLSWIDDTRLAAIAADNYAVENPHVERAHCCFRLPLHHHCLFKLGLPLAELWYLRDLAKALAERGRNAVFLTAPPLHLPGAIGSPVTPVATI</sequence>
<dbReference type="GO" id="GO:0004061">
    <property type="term" value="F:arylformamidase activity"/>
    <property type="evidence" value="ECO:0007669"/>
    <property type="project" value="InterPro"/>
</dbReference>
<dbReference type="AlphaFoldDB" id="A0A379PNI6"/>
<dbReference type="PANTHER" id="PTHR34861">
    <property type="match status" value="1"/>
</dbReference>
<reference evidence="1 2" key="1">
    <citation type="submission" date="2018-06" db="EMBL/GenBank/DDBJ databases">
        <authorList>
            <consortium name="Pathogen Informatics"/>
            <person name="Doyle S."/>
        </authorList>
    </citation>
    <scope>NUCLEOTIDE SEQUENCE [LARGE SCALE GENOMIC DNA]</scope>
    <source>
        <strain evidence="1 2">NCTC13291</strain>
    </source>
</reference>
<evidence type="ECO:0000313" key="1">
    <source>
        <dbReference type="EMBL" id="SUE95540.1"/>
    </source>
</evidence>
<dbReference type="GO" id="GO:0019441">
    <property type="term" value="P:L-tryptophan catabolic process to kynurenine"/>
    <property type="evidence" value="ECO:0007669"/>
    <property type="project" value="InterPro"/>
</dbReference>
<dbReference type="RefSeq" id="WP_019463459.1">
    <property type="nucleotide sequence ID" value="NZ_AP031465.1"/>
</dbReference>
<dbReference type="InterPro" id="IPR007325">
    <property type="entry name" value="KFase/CYL"/>
</dbReference>
<dbReference type="PANTHER" id="PTHR34861:SF11">
    <property type="entry name" value="CYCLASE"/>
    <property type="match status" value="1"/>
</dbReference>
<dbReference type="EMBL" id="UGVN01000003">
    <property type="protein sequence ID" value="SUE95540.1"/>
    <property type="molecule type" value="Genomic_DNA"/>
</dbReference>
<dbReference type="Proteomes" id="UP000254919">
    <property type="component" value="Unassembled WGS sequence"/>
</dbReference>
<proteinExistence type="predicted"/>
<accession>A0A379PNI6</accession>
<dbReference type="InterPro" id="IPR037175">
    <property type="entry name" value="KFase_sf"/>
</dbReference>
<dbReference type="Pfam" id="PF04199">
    <property type="entry name" value="Cyclase"/>
    <property type="match status" value="1"/>
</dbReference>
<dbReference type="SUPFAM" id="SSF102198">
    <property type="entry name" value="Putative cyclase"/>
    <property type="match status" value="1"/>
</dbReference>
<gene>
    <name evidence="1" type="ORF">NCTC13291_04428</name>
</gene>
<organism evidence="1 2">
    <name type="scientific">Roseomonas mucosa</name>
    <dbReference type="NCBI Taxonomy" id="207340"/>
    <lineage>
        <taxon>Bacteria</taxon>
        <taxon>Pseudomonadati</taxon>
        <taxon>Pseudomonadota</taxon>
        <taxon>Alphaproteobacteria</taxon>
        <taxon>Acetobacterales</taxon>
        <taxon>Roseomonadaceae</taxon>
        <taxon>Roseomonas</taxon>
    </lineage>
</organism>